<organism evidence="1 2">
    <name type="scientific">Kitasatospora griseola</name>
    <name type="common">Streptomyces griseolosporeus</name>
    <dbReference type="NCBI Taxonomy" id="2064"/>
    <lineage>
        <taxon>Bacteria</taxon>
        <taxon>Bacillati</taxon>
        <taxon>Actinomycetota</taxon>
        <taxon>Actinomycetes</taxon>
        <taxon>Kitasatosporales</taxon>
        <taxon>Streptomycetaceae</taxon>
        <taxon>Kitasatospora</taxon>
    </lineage>
</organism>
<protein>
    <submittedName>
        <fullName evidence="1">Uncharacterized protein</fullName>
    </submittedName>
</protein>
<dbReference type="EMBL" id="JXZB01000002">
    <property type="protein sequence ID" value="KIQ65494.1"/>
    <property type="molecule type" value="Genomic_DNA"/>
</dbReference>
<name>A0A0D0PSH1_KITGR</name>
<dbReference type="Proteomes" id="UP000032066">
    <property type="component" value="Unassembled WGS sequence"/>
</dbReference>
<evidence type="ECO:0000313" key="2">
    <source>
        <dbReference type="Proteomes" id="UP000032066"/>
    </source>
</evidence>
<dbReference type="STRING" id="2064.TR51_16600"/>
<keyword evidence="2" id="KW-1185">Reference proteome</keyword>
<dbReference type="AlphaFoldDB" id="A0A0D0PSH1"/>
<accession>A0A0D0PSH1</accession>
<sequence>MLMHRTSPTDEDTRTCFWPRVRQFAVPPAMIETATARRESGDWGGACAAARFDVELGVRAVARTYGPELAGQLRSDLRHLAPDLLRWHLPRTAPDVVVALTDGQTAWPSQRPSCRTVVGLFGRPSYVDEDDPDYRPELPPEWARVVQLER</sequence>
<comment type="caution">
    <text evidence="1">The sequence shown here is derived from an EMBL/GenBank/DDBJ whole genome shotgun (WGS) entry which is preliminary data.</text>
</comment>
<reference evidence="1 2" key="1">
    <citation type="submission" date="2015-02" db="EMBL/GenBank/DDBJ databases">
        <title>Draft genome sequence of Kitasatospora griseola MF730-N6, a bafilomycin, terpentecin and satosporin producer.</title>
        <authorList>
            <person name="Arens J.C."/>
            <person name="Haltli B."/>
            <person name="Kerr R.G."/>
        </authorList>
    </citation>
    <scope>NUCLEOTIDE SEQUENCE [LARGE SCALE GENOMIC DNA]</scope>
    <source>
        <strain evidence="1 2">MF730-N6</strain>
    </source>
</reference>
<evidence type="ECO:0000313" key="1">
    <source>
        <dbReference type="EMBL" id="KIQ65494.1"/>
    </source>
</evidence>
<proteinExistence type="predicted"/>
<dbReference type="PATRIC" id="fig|2064.6.peg.3561"/>
<gene>
    <name evidence="1" type="ORF">TR51_16600</name>
</gene>